<dbReference type="GO" id="GO:0022857">
    <property type="term" value="F:transmembrane transporter activity"/>
    <property type="evidence" value="ECO:0007669"/>
    <property type="project" value="InterPro"/>
</dbReference>
<proteinExistence type="predicted"/>
<dbReference type="SUPFAM" id="SSF103473">
    <property type="entry name" value="MFS general substrate transporter"/>
    <property type="match status" value="2"/>
</dbReference>
<evidence type="ECO:0000256" key="2">
    <source>
        <dbReference type="ARBA" id="ARBA00022692"/>
    </source>
</evidence>
<feature type="transmembrane region" description="Helical" evidence="5">
    <location>
        <begin position="182"/>
        <end position="203"/>
    </location>
</feature>
<keyword evidence="8" id="KW-1185">Reference proteome</keyword>
<comment type="caution">
    <text evidence="7">The sequence shown here is derived from an EMBL/GenBank/DDBJ whole genome shotgun (WGS) entry which is preliminary data.</text>
</comment>
<dbReference type="InterPro" id="IPR020846">
    <property type="entry name" value="MFS_dom"/>
</dbReference>
<evidence type="ECO:0000313" key="7">
    <source>
        <dbReference type="EMBL" id="RNL19412.1"/>
    </source>
</evidence>
<evidence type="ECO:0000256" key="3">
    <source>
        <dbReference type="ARBA" id="ARBA00022989"/>
    </source>
</evidence>
<dbReference type="InterPro" id="IPR036259">
    <property type="entry name" value="MFS_trans_sf"/>
</dbReference>
<name>A0A3N0AE16_9ACTN</name>
<feature type="transmembrane region" description="Helical" evidence="5">
    <location>
        <begin position="114"/>
        <end position="135"/>
    </location>
</feature>
<dbReference type="Pfam" id="PF07690">
    <property type="entry name" value="MFS_1"/>
    <property type="match status" value="2"/>
</dbReference>
<feature type="transmembrane region" description="Helical" evidence="5">
    <location>
        <begin position="393"/>
        <end position="414"/>
    </location>
</feature>
<comment type="subcellular location">
    <subcellularLocation>
        <location evidence="1">Cell membrane</location>
        <topology evidence="1">Multi-pass membrane protein</topology>
    </subcellularLocation>
</comment>
<dbReference type="AlphaFoldDB" id="A0A3N0AE16"/>
<evidence type="ECO:0000256" key="4">
    <source>
        <dbReference type="ARBA" id="ARBA00023136"/>
    </source>
</evidence>
<feature type="transmembrane region" description="Helical" evidence="5">
    <location>
        <begin position="89"/>
        <end position="108"/>
    </location>
</feature>
<keyword evidence="2 5" id="KW-0812">Transmembrane</keyword>
<feature type="transmembrane region" description="Helical" evidence="5">
    <location>
        <begin position="56"/>
        <end position="77"/>
    </location>
</feature>
<gene>
    <name evidence="7" type="ORF">DMP07_06815</name>
</gene>
<dbReference type="PROSITE" id="PS50850">
    <property type="entry name" value="MFS"/>
    <property type="match status" value="1"/>
</dbReference>
<feature type="transmembrane region" description="Helical" evidence="5">
    <location>
        <begin position="224"/>
        <end position="245"/>
    </location>
</feature>
<keyword evidence="3 5" id="KW-1133">Transmembrane helix</keyword>
<dbReference type="Gene3D" id="1.20.1250.20">
    <property type="entry name" value="MFS general substrate transporter like domains"/>
    <property type="match status" value="1"/>
</dbReference>
<feature type="transmembrane region" description="Helical" evidence="5">
    <location>
        <begin position="265"/>
        <end position="286"/>
    </location>
</feature>
<dbReference type="OrthoDB" id="5171875at2"/>
<evidence type="ECO:0000256" key="5">
    <source>
        <dbReference type="SAM" id="Phobius"/>
    </source>
</evidence>
<dbReference type="EMBL" id="QICB01000005">
    <property type="protein sequence ID" value="RNL19412.1"/>
    <property type="molecule type" value="Genomic_DNA"/>
</dbReference>
<reference evidence="8" key="1">
    <citation type="submission" date="2018-05" db="EMBL/GenBank/DDBJ databases">
        <title>Genome Sequencing of selected type strains of the family Eggerthellaceae.</title>
        <authorList>
            <person name="Danylec N."/>
            <person name="Stoll D.A."/>
            <person name="Doetsch A."/>
            <person name="Huch M."/>
        </authorList>
    </citation>
    <scope>NUCLEOTIDE SEQUENCE [LARGE SCALE GENOMIC DNA]</scope>
    <source>
        <strain evidence="8">DSM 17537</strain>
    </source>
</reference>
<dbReference type="RefSeq" id="WP_123198406.1">
    <property type="nucleotide sequence ID" value="NZ_QICB01000005.1"/>
</dbReference>
<feature type="transmembrane region" description="Helical" evidence="5">
    <location>
        <begin position="27"/>
        <end position="50"/>
    </location>
</feature>
<feature type="transmembrane region" description="Helical" evidence="5">
    <location>
        <begin position="156"/>
        <end position="176"/>
    </location>
</feature>
<dbReference type="Proteomes" id="UP000267368">
    <property type="component" value="Unassembled WGS sequence"/>
</dbReference>
<dbReference type="InterPro" id="IPR011701">
    <property type="entry name" value="MFS"/>
</dbReference>
<dbReference type="PANTHER" id="PTHR23542">
    <property type="match status" value="1"/>
</dbReference>
<feature type="domain" description="Major facilitator superfamily (MFS) profile" evidence="6">
    <location>
        <begin position="229"/>
        <end position="421"/>
    </location>
</feature>
<feature type="transmembrane region" description="Helical" evidence="5">
    <location>
        <begin position="360"/>
        <end position="381"/>
    </location>
</feature>
<accession>A0A3N0AE16</accession>
<feature type="transmembrane region" description="Helical" evidence="5">
    <location>
        <begin position="298"/>
        <end position="316"/>
    </location>
</feature>
<dbReference type="GO" id="GO:0005886">
    <property type="term" value="C:plasma membrane"/>
    <property type="evidence" value="ECO:0007669"/>
    <property type="project" value="UniProtKB-SubCell"/>
</dbReference>
<sequence length="421" mass="43462">MNESKAGGAAMRETGYRAFLSTRHVPGIVVSMTLARLPMGVVTLILVLFVSMHYGAAVSGIATAAFTAGMACFGPVFGRLVDRGHGPAALRTLGVAELVSIVCLVGAVEAGVHPALVAACSFAAGALTPPIAGVTRSLWPVMLDIGLVSTAYNFEVLVVDLLYVMGPLLAGVFIAFGAPEWGLIAATAGCTAGSLALASLEPVKSHALRNRKRTLTRKESAAPLPRPALLTVAVALVLLTCLGKMCYSGWMEALIPLFYSDQGAAILGSAAISAWSIGAAAGVVLFNRLQPSPRTLAVHKQLPVFAAVFFAVTLMTPMADGFGAMCLVMFAIGMAGAPCDNLYYQISGTLAPEERQAEMFSWLNTATSVGVSAGAFFAGLAVEEAGFQAAFSLPVLCSLAAFVFAATAAVRIAATKKARRA</sequence>
<organism evidence="7 8">
    <name type="scientific">Slackia faecicanis</name>
    <dbReference type="NCBI Taxonomy" id="255723"/>
    <lineage>
        <taxon>Bacteria</taxon>
        <taxon>Bacillati</taxon>
        <taxon>Actinomycetota</taxon>
        <taxon>Coriobacteriia</taxon>
        <taxon>Eggerthellales</taxon>
        <taxon>Eggerthellaceae</taxon>
        <taxon>Slackia</taxon>
    </lineage>
</organism>
<keyword evidence="4 5" id="KW-0472">Membrane</keyword>
<dbReference type="PANTHER" id="PTHR23542:SF1">
    <property type="entry name" value="MAJOR FACILITATOR SUPERFAMILY (MFS) PROFILE DOMAIN-CONTAINING PROTEIN"/>
    <property type="match status" value="1"/>
</dbReference>
<evidence type="ECO:0000256" key="1">
    <source>
        <dbReference type="ARBA" id="ARBA00004651"/>
    </source>
</evidence>
<evidence type="ECO:0000259" key="6">
    <source>
        <dbReference type="PROSITE" id="PS50850"/>
    </source>
</evidence>
<protein>
    <recommendedName>
        <fullName evidence="6">Major facilitator superfamily (MFS) profile domain-containing protein</fullName>
    </recommendedName>
</protein>
<evidence type="ECO:0000313" key="8">
    <source>
        <dbReference type="Proteomes" id="UP000267368"/>
    </source>
</evidence>